<dbReference type="RefSeq" id="WP_119762176.1">
    <property type="nucleotide sequence ID" value="NZ_QYUM01000003.1"/>
</dbReference>
<feature type="transmembrane region" description="Helical" evidence="6">
    <location>
        <begin position="56"/>
        <end position="79"/>
    </location>
</feature>
<dbReference type="Gene3D" id="1.20.1260.100">
    <property type="entry name" value="TspO/MBR protein"/>
    <property type="match status" value="1"/>
</dbReference>
<dbReference type="Proteomes" id="UP000286100">
    <property type="component" value="Unassembled WGS sequence"/>
</dbReference>
<dbReference type="FunFam" id="1.20.1260.100:FF:000001">
    <property type="entry name" value="translocator protein 2"/>
    <property type="match status" value="1"/>
</dbReference>
<comment type="similarity">
    <text evidence="2">Belongs to the TspO/BZRP family.</text>
</comment>
<dbReference type="PANTHER" id="PTHR10057:SF0">
    <property type="entry name" value="TRANSLOCATOR PROTEIN"/>
    <property type="match status" value="1"/>
</dbReference>
<evidence type="ECO:0000256" key="2">
    <source>
        <dbReference type="ARBA" id="ARBA00007524"/>
    </source>
</evidence>
<evidence type="ECO:0000313" key="8">
    <source>
        <dbReference type="Proteomes" id="UP000286100"/>
    </source>
</evidence>
<proteinExistence type="inferred from homology"/>
<gene>
    <name evidence="7" type="ORF">D3876_11115</name>
</gene>
<dbReference type="PANTHER" id="PTHR10057">
    <property type="entry name" value="PERIPHERAL-TYPE BENZODIAZEPINE RECEPTOR"/>
    <property type="match status" value="1"/>
</dbReference>
<dbReference type="AlphaFoldDB" id="A0A418WL34"/>
<keyword evidence="8" id="KW-1185">Reference proteome</keyword>
<feature type="transmembrane region" description="Helical" evidence="6">
    <location>
        <begin position="14"/>
        <end position="36"/>
    </location>
</feature>
<dbReference type="OrthoDB" id="9795496at2"/>
<comment type="subcellular location">
    <subcellularLocation>
        <location evidence="1">Membrane</location>
        <topology evidence="1">Multi-pass membrane protein</topology>
    </subcellularLocation>
</comment>
<name>A0A418WL34_9SPHN</name>
<evidence type="ECO:0000256" key="4">
    <source>
        <dbReference type="ARBA" id="ARBA00022989"/>
    </source>
</evidence>
<organism evidence="7 8">
    <name type="scientific">Sphingomonas cavernae</name>
    <dbReference type="NCBI Taxonomy" id="2320861"/>
    <lineage>
        <taxon>Bacteria</taxon>
        <taxon>Pseudomonadati</taxon>
        <taxon>Pseudomonadota</taxon>
        <taxon>Alphaproteobacteria</taxon>
        <taxon>Sphingomonadales</taxon>
        <taxon>Sphingomonadaceae</taxon>
        <taxon>Sphingomonas</taxon>
    </lineage>
</organism>
<protein>
    <submittedName>
        <fullName evidence="7">Tryptophan-rich sensory protein</fullName>
    </submittedName>
</protein>
<feature type="transmembrane region" description="Helical" evidence="6">
    <location>
        <begin position="142"/>
        <end position="163"/>
    </location>
</feature>
<evidence type="ECO:0000313" key="7">
    <source>
        <dbReference type="EMBL" id="RJF90743.1"/>
    </source>
</evidence>
<comment type="caution">
    <text evidence="7">The sequence shown here is derived from an EMBL/GenBank/DDBJ whole genome shotgun (WGS) entry which is preliminary data.</text>
</comment>
<evidence type="ECO:0000256" key="3">
    <source>
        <dbReference type="ARBA" id="ARBA00022692"/>
    </source>
</evidence>
<dbReference type="Pfam" id="PF03073">
    <property type="entry name" value="TspO_MBR"/>
    <property type="match status" value="1"/>
</dbReference>
<reference evidence="7 8" key="1">
    <citation type="submission" date="2018-09" db="EMBL/GenBank/DDBJ databases">
        <authorList>
            <person name="Zhu H."/>
        </authorList>
    </citation>
    <scope>NUCLEOTIDE SEQUENCE [LARGE SCALE GENOMIC DNA]</scope>
    <source>
        <strain evidence="7 8">K2R01-6</strain>
    </source>
</reference>
<dbReference type="GO" id="GO:0033013">
    <property type="term" value="P:tetrapyrrole metabolic process"/>
    <property type="evidence" value="ECO:0007669"/>
    <property type="project" value="UniProtKB-ARBA"/>
</dbReference>
<accession>A0A418WL34</accession>
<evidence type="ECO:0000256" key="5">
    <source>
        <dbReference type="ARBA" id="ARBA00023136"/>
    </source>
</evidence>
<evidence type="ECO:0000256" key="1">
    <source>
        <dbReference type="ARBA" id="ARBA00004141"/>
    </source>
</evidence>
<dbReference type="InterPro" id="IPR004307">
    <property type="entry name" value="TspO_MBR"/>
</dbReference>
<keyword evidence="5 6" id="KW-0472">Membrane</keyword>
<evidence type="ECO:0000256" key="6">
    <source>
        <dbReference type="SAM" id="Phobius"/>
    </source>
</evidence>
<feature type="transmembrane region" description="Helical" evidence="6">
    <location>
        <begin position="116"/>
        <end position="135"/>
    </location>
</feature>
<sequence length="184" mass="19914">MTELASQSQLRGSLFRWALVTVPATVLLGVLSGRLSNSGYGNPWFDALQKPDIMPPGWVFGAAWTLLYVLMGLAAAVVLNARGANGRPLAIALFIAQFVANLAWSPLFFAAHQVSLALWLILLILVLAVATTAAFGRVRAIAAWLMVPYLAWLCFASLLNWQIDRLNPDAETLVRGSPKAQIAL</sequence>
<keyword evidence="4 6" id="KW-1133">Transmembrane helix</keyword>
<dbReference type="InterPro" id="IPR038330">
    <property type="entry name" value="TspO/MBR-related_sf"/>
</dbReference>
<dbReference type="CDD" id="cd15904">
    <property type="entry name" value="TSPO_MBR"/>
    <property type="match status" value="1"/>
</dbReference>
<dbReference type="GO" id="GO:0016020">
    <property type="term" value="C:membrane"/>
    <property type="evidence" value="ECO:0007669"/>
    <property type="project" value="UniProtKB-SubCell"/>
</dbReference>
<keyword evidence="3 6" id="KW-0812">Transmembrane</keyword>
<dbReference type="EMBL" id="QYUM01000003">
    <property type="protein sequence ID" value="RJF90743.1"/>
    <property type="molecule type" value="Genomic_DNA"/>
</dbReference>
<dbReference type="PIRSF" id="PIRSF005859">
    <property type="entry name" value="PBR"/>
    <property type="match status" value="1"/>
</dbReference>
<feature type="transmembrane region" description="Helical" evidence="6">
    <location>
        <begin position="91"/>
        <end position="110"/>
    </location>
</feature>